<reference evidence="2 3" key="1">
    <citation type="journal article" date="2014" name="Int. J. Syst. Evol. Microbiol.">
        <title>Complete genome sequence of Corynebacterium casei LMG S-19264T (=DSM 44701T), isolated from a smear-ripened cheese.</title>
        <authorList>
            <consortium name="US DOE Joint Genome Institute (JGI-PGF)"/>
            <person name="Walter F."/>
            <person name="Albersmeier A."/>
            <person name="Kalinowski J."/>
            <person name="Ruckert C."/>
        </authorList>
    </citation>
    <scope>NUCLEOTIDE SEQUENCE [LARGE SCALE GENOMIC DNA]</scope>
    <source>
        <strain evidence="2 3">CECT 8670</strain>
    </source>
</reference>
<proteinExistence type="predicted"/>
<dbReference type="SUPFAM" id="SSF53448">
    <property type="entry name" value="Nucleotide-diphospho-sugar transferases"/>
    <property type="match status" value="1"/>
</dbReference>
<dbReference type="CDD" id="cd00761">
    <property type="entry name" value="Glyco_tranf_GTA_type"/>
    <property type="match status" value="1"/>
</dbReference>
<keyword evidence="2" id="KW-0808">Transferase</keyword>
<evidence type="ECO:0000259" key="1">
    <source>
        <dbReference type="Pfam" id="PF00535"/>
    </source>
</evidence>
<keyword evidence="2" id="KW-0328">Glycosyltransferase</keyword>
<gene>
    <name evidence="2" type="ORF">QWY81_05605</name>
</gene>
<feature type="domain" description="Glycosyltransferase 2-like" evidence="1">
    <location>
        <begin position="247"/>
        <end position="354"/>
    </location>
</feature>
<dbReference type="InterPro" id="IPR001173">
    <property type="entry name" value="Glyco_trans_2-like"/>
</dbReference>
<protein>
    <submittedName>
        <fullName evidence="2">Glycosyltransferase family A protein</fullName>
        <ecNumber evidence="2">2.4.-.-</ecNumber>
    </submittedName>
</protein>
<organism evidence="2 3">
    <name type="scientific">Polaribacter sejongensis</name>
    <dbReference type="NCBI Taxonomy" id="985043"/>
    <lineage>
        <taxon>Bacteria</taxon>
        <taxon>Pseudomonadati</taxon>
        <taxon>Bacteroidota</taxon>
        <taxon>Flavobacteriia</taxon>
        <taxon>Flavobacteriales</taxon>
        <taxon>Flavobacteriaceae</taxon>
    </lineage>
</organism>
<dbReference type="AlphaFoldDB" id="A0AAJ1QW25"/>
<comment type="caution">
    <text evidence="2">The sequence shown here is derived from an EMBL/GenBank/DDBJ whole genome shotgun (WGS) entry which is preliminary data.</text>
</comment>
<dbReference type="Gene3D" id="3.90.550.10">
    <property type="entry name" value="Spore Coat Polysaccharide Biosynthesis Protein SpsA, Chain A"/>
    <property type="match status" value="1"/>
</dbReference>
<dbReference type="Pfam" id="PF00535">
    <property type="entry name" value="Glycos_transf_2"/>
    <property type="match status" value="1"/>
</dbReference>
<dbReference type="GO" id="GO:0016757">
    <property type="term" value="F:glycosyltransferase activity"/>
    <property type="evidence" value="ECO:0007669"/>
    <property type="project" value="UniProtKB-KW"/>
</dbReference>
<evidence type="ECO:0000313" key="2">
    <source>
        <dbReference type="EMBL" id="MDN3618933.1"/>
    </source>
</evidence>
<dbReference type="RefSeq" id="WP_261973579.1">
    <property type="nucleotide sequence ID" value="NZ_CP103460.1"/>
</dbReference>
<dbReference type="Proteomes" id="UP001228636">
    <property type="component" value="Unassembled WGS sequence"/>
</dbReference>
<accession>A0AAJ1QW25</accession>
<sequence>MIIIYHKNNRVIEIVADKVNIISFDVNDSISAVLLDVAVKYPKKTIFWCHKEFKEYLNLKDYNQYFHHHKMMLSYNPSSFNFLPGSIGYVEQSSFINVNKKVTYPTWQMTSTVGVIHASVLLKDFIKPNKDFDLFLNSLAKSAMPNGLFCYSEPKLLKEIVERKIPKASRVVLYKFVKQHYKIVWLFLLFFCELIFDKKISLLPLITTLFYKRKRNVNIDLSSIEVNSTLKLVNNNNNNNNNNNIDVLIPTLGRKEHLYNVLVDLSKQTLLPKKVIIVEQNGLENSVSELDYLKDTWPFKIDHTFIHQLGACNARNIALSKVTSNWVFFADDDIRFEKELLRKSFDYIKQFGVSSLTISCLQNEEIEKNKIPFQWGGFGTNASLVESKYIKSCSFKPEHEFGYGEDTDFGMQLKNIGCDIIYLPYIKMLHLKAPIGGFRFKFSPKWANDKIQPKPSPTVLAYNLKHQTKQQLLGYKVLLYLKFFKHQQIKNPLSYIKSMNKRWEKSMYWANKMMNYEV</sequence>
<dbReference type="EMBL" id="JAUFQH010000004">
    <property type="protein sequence ID" value="MDN3618933.1"/>
    <property type="molecule type" value="Genomic_DNA"/>
</dbReference>
<dbReference type="EC" id="2.4.-.-" evidence="2"/>
<dbReference type="InterPro" id="IPR029044">
    <property type="entry name" value="Nucleotide-diphossugar_trans"/>
</dbReference>
<name>A0AAJ1QW25_9FLAO</name>
<evidence type="ECO:0000313" key="3">
    <source>
        <dbReference type="Proteomes" id="UP001228636"/>
    </source>
</evidence>